<dbReference type="Pfam" id="PF09362">
    <property type="entry name" value="DUF1996"/>
    <property type="match status" value="1"/>
</dbReference>
<dbReference type="InterPro" id="IPR018535">
    <property type="entry name" value="DUF1996"/>
</dbReference>
<evidence type="ECO:0000313" key="4">
    <source>
        <dbReference type="EMBL" id="KAJ9131255.1"/>
    </source>
</evidence>
<reference evidence="4" key="1">
    <citation type="submission" date="2022-07" db="EMBL/GenBank/DDBJ databases">
        <title>Fungi with potential for degradation of polypropylene.</title>
        <authorList>
            <person name="Gostincar C."/>
        </authorList>
    </citation>
    <scope>NUCLEOTIDE SEQUENCE</scope>
    <source>
        <strain evidence="4">EXF-13308</strain>
    </source>
</reference>
<feature type="domain" description="DUF1996" evidence="3">
    <location>
        <begin position="35"/>
        <end position="292"/>
    </location>
</feature>
<keyword evidence="2" id="KW-0732">Signal</keyword>
<sequence length="520" mass="55942">MKFKDLFACLAIICGAQVHAFWRMPCQRSGIARIDPLMAFNEIGQHVHTIHGSSEFSETATYDDLVSANCTSCGVTQDKSVYWAPALYFQDNSTGEFTLVEQVGGILAYYFLNSLPGENITAFPEGFRMIAGNSLRRNYTAGDGNAANPDPPKSEWAALGQTDQDTLSQRALGFNCLWYNNPAGDEASLYRHFLPDKTYTDAHCPNGLRLELMFPSCWNGKDLDSTDHKSHVAYPDLVITGNCPDDFPVRFPGLFYEIIWNTYAFKDTPGRFVLANGDPLGYGYHGDFMMGWKEEILQEAVNVCTNGSGKIADCPVFTDVEDTALPGECQMPLPANLAKENVVSVAGTLPGNVAIQYGPQQATLGVQATDATSPTTAVSIPTLSFSVAQVNTAGTYGVGDVLHSTTTTSTSITSPAATPLIAGVTMAKGADPVPALPSSPSSPSTTSAPVATDSGLSYDVISTQYLTNGPIVSEIVWEEAIVYVTETDAVTSTILVTATAPAKVRRGSHLHRHRHVHGRR</sequence>
<dbReference type="AlphaFoldDB" id="A0AA38R745"/>
<keyword evidence="5" id="KW-1185">Reference proteome</keyword>
<name>A0AA38R745_9PEZI</name>
<evidence type="ECO:0000256" key="1">
    <source>
        <dbReference type="SAM" id="MobiDB-lite"/>
    </source>
</evidence>
<proteinExistence type="predicted"/>
<dbReference type="EMBL" id="JANBVO010000070">
    <property type="protein sequence ID" value="KAJ9131255.1"/>
    <property type="molecule type" value="Genomic_DNA"/>
</dbReference>
<evidence type="ECO:0000256" key="2">
    <source>
        <dbReference type="SAM" id="SignalP"/>
    </source>
</evidence>
<dbReference type="Proteomes" id="UP001174694">
    <property type="component" value="Unassembled WGS sequence"/>
</dbReference>
<protein>
    <submittedName>
        <fullName evidence="4">WSC domain-containing protein</fullName>
    </submittedName>
</protein>
<accession>A0AA38R745</accession>
<gene>
    <name evidence="4" type="ORF">NKR23_g11818</name>
</gene>
<feature type="region of interest" description="Disordered" evidence="1">
    <location>
        <begin position="431"/>
        <end position="450"/>
    </location>
</feature>
<organism evidence="4 5">
    <name type="scientific">Pleurostoma richardsiae</name>
    <dbReference type="NCBI Taxonomy" id="41990"/>
    <lineage>
        <taxon>Eukaryota</taxon>
        <taxon>Fungi</taxon>
        <taxon>Dikarya</taxon>
        <taxon>Ascomycota</taxon>
        <taxon>Pezizomycotina</taxon>
        <taxon>Sordariomycetes</taxon>
        <taxon>Sordariomycetidae</taxon>
        <taxon>Calosphaeriales</taxon>
        <taxon>Pleurostomataceae</taxon>
        <taxon>Pleurostoma</taxon>
    </lineage>
</organism>
<dbReference type="PANTHER" id="PTHR43662:SF7">
    <property type="entry name" value="DUF1996 DOMAIN-CONTAINING PROTEIN"/>
    <property type="match status" value="1"/>
</dbReference>
<evidence type="ECO:0000259" key="3">
    <source>
        <dbReference type="Pfam" id="PF09362"/>
    </source>
</evidence>
<feature type="chain" id="PRO_5041201992" evidence="2">
    <location>
        <begin position="21"/>
        <end position="520"/>
    </location>
</feature>
<dbReference type="PANTHER" id="PTHR43662">
    <property type="match status" value="1"/>
</dbReference>
<comment type="caution">
    <text evidence="4">The sequence shown here is derived from an EMBL/GenBank/DDBJ whole genome shotgun (WGS) entry which is preliminary data.</text>
</comment>
<evidence type="ECO:0000313" key="5">
    <source>
        <dbReference type="Proteomes" id="UP001174694"/>
    </source>
</evidence>
<feature type="signal peptide" evidence="2">
    <location>
        <begin position="1"/>
        <end position="20"/>
    </location>
</feature>